<dbReference type="GO" id="GO:0016757">
    <property type="term" value="F:glycosyltransferase activity"/>
    <property type="evidence" value="ECO:0007669"/>
    <property type="project" value="InterPro"/>
</dbReference>
<dbReference type="OrthoDB" id="9811902at2"/>
<dbReference type="eggNOG" id="COG0438">
    <property type="taxonomic scope" value="Bacteria"/>
</dbReference>
<accession>Q4L9G8</accession>
<dbReference type="PANTHER" id="PTHR46401:SF2">
    <property type="entry name" value="GLYCOSYLTRANSFERASE WBBK-RELATED"/>
    <property type="match status" value="1"/>
</dbReference>
<dbReference type="Gene3D" id="3.40.50.2000">
    <property type="entry name" value="Glycogen Phosphorylase B"/>
    <property type="match status" value="1"/>
</dbReference>
<evidence type="ECO:0000313" key="3">
    <source>
        <dbReference type="EMBL" id="BAE03707.1"/>
    </source>
</evidence>
<dbReference type="GO" id="GO:0009103">
    <property type="term" value="P:lipopolysaccharide biosynthetic process"/>
    <property type="evidence" value="ECO:0007669"/>
    <property type="project" value="TreeGrafter"/>
</dbReference>
<proteinExistence type="predicted"/>
<evidence type="ECO:0000259" key="2">
    <source>
        <dbReference type="Pfam" id="PF00534"/>
    </source>
</evidence>
<dbReference type="KEGG" id="sha:SH0398"/>
<dbReference type="EMBL" id="AP006716">
    <property type="protein sequence ID" value="BAE03707.1"/>
    <property type="molecule type" value="Genomic_DNA"/>
</dbReference>
<name>Q4L9G8_STAHJ</name>
<dbReference type="RefSeq" id="WP_011274724.1">
    <property type="nucleotide sequence ID" value="NC_007168.1"/>
</dbReference>
<dbReference type="Proteomes" id="UP000000543">
    <property type="component" value="Chromosome"/>
</dbReference>
<dbReference type="SUPFAM" id="SSF53756">
    <property type="entry name" value="UDP-Glycosyltransferase/glycogen phosphorylase"/>
    <property type="match status" value="1"/>
</dbReference>
<reference evidence="3 4" key="1">
    <citation type="journal article" date="2005" name="J. Bacteriol.">
        <title>Whole-genome sequencing of Staphylococcus haemolyticus uncovers the extreme plasticity of its genome and the evolution of human-colonizing staphylococcal species.</title>
        <authorList>
            <person name="Takeuchi F."/>
            <person name="Watanabe S."/>
            <person name="Baba T."/>
            <person name="Yuzawa H."/>
            <person name="Ito T."/>
            <person name="Morimoto Y."/>
            <person name="Kuroda M."/>
            <person name="Cui L."/>
            <person name="Takahashi M."/>
            <person name="Ankai A."/>
            <person name="Baba S."/>
            <person name="Fukui S."/>
            <person name="Lee J.C."/>
            <person name="Hiramatsu K."/>
        </authorList>
    </citation>
    <scope>NUCLEOTIDE SEQUENCE [LARGE SCALE GENOMIC DNA]</scope>
    <source>
        <strain evidence="3 4">JCSC1435</strain>
    </source>
</reference>
<evidence type="ECO:0000313" key="4">
    <source>
        <dbReference type="Proteomes" id="UP000000543"/>
    </source>
</evidence>
<dbReference type="InterPro" id="IPR001296">
    <property type="entry name" value="Glyco_trans_1"/>
</dbReference>
<evidence type="ECO:0000256" key="1">
    <source>
        <dbReference type="ARBA" id="ARBA00022679"/>
    </source>
</evidence>
<dbReference type="AlphaFoldDB" id="Q4L9G8"/>
<dbReference type="PANTHER" id="PTHR46401">
    <property type="entry name" value="GLYCOSYLTRANSFERASE WBBK-RELATED"/>
    <property type="match status" value="1"/>
</dbReference>
<feature type="domain" description="Glycosyl transferase family 1" evidence="2">
    <location>
        <begin position="212"/>
        <end position="380"/>
    </location>
</feature>
<organism evidence="3 4">
    <name type="scientific">Staphylococcus haemolyticus (strain JCSC1435)</name>
    <dbReference type="NCBI Taxonomy" id="279808"/>
    <lineage>
        <taxon>Bacteria</taxon>
        <taxon>Bacillati</taxon>
        <taxon>Bacillota</taxon>
        <taxon>Bacilli</taxon>
        <taxon>Bacillales</taxon>
        <taxon>Staphylococcaceae</taxon>
        <taxon>Staphylococcus</taxon>
    </lineage>
</organism>
<dbReference type="CAZy" id="GT4">
    <property type="family name" value="Glycosyltransferase Family 4"/>
</dbReference>
<dbReference type="CDD" id="cd03794">
    <property type="entry name" value="GT4_WbuB-like"/>
    <property type="match status" value="1"/>
</dbReference>
<dbReference type="Pfam" id="PF00534">
    <property type="entry name" value="Glycos_transf_1"/>
    <property type="match status" value="1"/>
</dbReference>
<protein>
    <submittedName>
        <fullName evidence="3">CapK protein</fullName>
    </submittedName>
</protein>
<gene>
    <name evidence="3" type="primary">capK</name>
    <name evidence="3" type="ordered locus">SH0398</name>
</gene>
<keyword evidence="1" id="KW-0808">Transferase</keyword>
<dbReference type="HOGENOM" id="CLU_009583_11_7_9"/>
<sequence length="405" mass="46982">MNALFLTVGNFRSIHNQGIYQDFIKELSTKCEYVLVVSPVQRREKKSTYIIREGNVVILRVKIPNITKTNKIEKGISTLLIEKLYAKAINKYFNDVKFDTIIYSTPPITFSGLIKKLKKTNHSQTYLMLKDIFPQNAVDLKMFRANGLFDRYFRNKEKNTYKISDFIGVMSPANKNYLLSHNSYISENKVHLFRNSTYDSSKEINENERISILKKYNLSSNKTTFIYGGNIGVPQGTDAIKEVIKRFNEMENSQLVIVGSGTKFKEIQNYAQNIKDVFVLNQLPKKDYDLLLSVSDIGLVFLDSRFTIPNYPSRLTSYLMLSKPVISMTDENTDIGMEIEKYDCGFSIVNENIDKFILDSNKLANDIDLRKQMSINAKKMFNDLFRIEENVREMLNFITKKEREE</sequence>